<dbReference type="AlphaFoldDB" id="A0A0M6WXE9"/>
<accession>A0A0M6WXE9</accession>
<evidence type="ECO:0000259" key="3">
    <source>
        <dbReference type="SMART" id="SM00448"/>
    </source>
</evidence>
<dbReference type="Pfam" id="PF04397">
    <property type="entry name" value="LytTR"/>
    <property type="match status" value="1"/>
</dbReference>
<evidence type="ECO:0000313" key="6">
    <source>
        <dbReference type="Proteomes" id="UP000049979"/>
    </source>
</evidence>
<evidence type="ECO:0000313" key="5">
    <source>
        <dbReference type="EMBL" id="CRL42422.1"/>
    </source>
</evidence>
<comment type="function">
    <text evidence="2">May play the central regulatory role in sporulation. It may be an element of the effector pathway responsible for the activation of sporulation genes in response to nutritional stress. Spo0A may act in concert with spo0H (a sigma factor) to control the expression of some genes that are critical to the sporulation process.</text>
</comment>
<dbReference type="Proteomes" id="UP000049979">
    <property type="component" value="Unassembled WGS sequence"/>
</dbReference>
<dbReference type="PANTHER" id="PTHR37299">
    <property type="entry name" value="TRANSCRIPTIONAL REGULATOR-RELATED"/>
    <property type="match status" value="1"/>
</dbReference>
<proteinExistence type="predicted"/>
<dbReference type="GO" id="GO:0000156">
    <property type="term" value="F:phosphorelay response regulator activity"/>
    <property type="evidence" value="ECO:0007669"/>
    <property type="project" value="InterPro"/>
</dbReference>
<gene>
    <name evidence="5" type="ORF">M72_15321</name>
</gene>
<evidence type="ECO:0000256" key="1">
    <source>
        <dbReference type="ARBA" id="ARBA00018672"/>
    </source>
</evidence>
<dbReference type="Gene3D" id="2.40.50.1020">
    <property type="entry name" value="LytTr DNA-binding domain"/>
    <property type="match status" value="1"/>
</dbReference>
<dbReference type="EMBL" id="CVRR01000071">
    <property type="protein sequence ID" value="CRL42422.1"/>
    <property type="molecule type" value="Genomic_DNA"/>
</dbReference>
<dbReference type="InterPro" id="IPR007492">
    <property type="entry name" value="LytTR_DNA-bd_dom"/>
</dbReference>
<evidence type="ECO:0000256" key="2">
    <source>
        <dbReference type="ARBA" id="ARBA00024867"/>
    </source>
</evidence>
<dbReference type="RefSeq" id="WP_055068696.1">
    <property type="nucleotide sequence ID" value="NZ_CP173697.1"/>
</dbReference>
<dbReference type="InterPro" id="IPR001789">
    <property type="entry name" value="Sig_transdc_resp-reg_receiver"/>
</dbReference>
<evidence type="ECO:0000259" key="4">
    <source>
        <dbReference type="SMART" id="SM00850"/>
    </source>
</evidence>
<dbReference type="STRING" id="301302.ERS852420_00982"/>
<dbReference type="OrthoDB" id="2063459at2"/>
<organism evidence="5 6">
    <name type="scientific">Roseburia faecis</name>
    <dbReference type="NCBI Taxonomy" id="301302"/>
    <lineage>
        <taxon>Bacteria</taxon>
        <taxon>Bacillati</taxon>
        <taxon>Bacillota</taxon>
        <taxon>Clostridia</taxon>
        <taxon>Lachnospirales</taxon>
        <taxon>Lachnospiraceae</taxon>
        <taxon>Roseburia</taxon>
    </lineage>
</organism>
<name>A0A0M6WXE9_9FIRM</name>
<dbReference type="InterPro" id="IPR046947">
    <property type="entry name" value="LytR-like"/>
</dbReference>
<keyword evidence="6" id="KW-1185">Reference proteome</keyword>
<dbReference type="SMART" id="SM00448">
    <property type="entry name" value="REC"/>
    <property type="match status" value="1"/>
</dbReference>
<protein>
    <recommendedName>
        <fullName evidence="1">Stage 0 sporulation protein A homolog</fullName>
    </recommendedName>
</protein>
<dbReference type="PANTHER" id="PTHR37299:SF1">
    <property type="entry name" value="STAGE 0 SPORULATION PROTEIN A HOMOLOG"/>
    <property type="match status" value="1"/>
</dbReference>
<dbReference type="InterPro" id="IPR011006">
    <property type="entry name" value="CheY-like_superfamily"/>
</dbReference>
<dbReference type="Pfam" id="PF00072">
    <property type="entry name" value="Response_reg"/>
    <property type="match status" value="1"/>
</dbReference>
<dbReference type="GO" id="GO:0003677">
    <property type="term" value="F:DNA binding"/>
    <property type="evidence" value="ECO:0007669"/>
    <property type="project" value="InterPro"/>
</dbReference>
<reference evidence="6" key="1">
    <citation type="submission" date="2015-05" db="EMBL/GenBank/DDBJ databases">
        <authorList>
            <consortium name="Pathogen Informatics"/>
        </authorList>
    </citation>
    <scope>NUCLEOTIDE SEQUENCE [LARGE SCALE GENOMIC DNA]</scope>
    <source>
        <strain evidence="6">M72</strain>
    </source>
</reference>
<sequence length="242" mass="28705">MKIAICDDEKHYCKQIQECVEIYLDKHHIYGKTEIFMDGNALLEKGMLAEFDALFLDVEFGGKAQGMKIAREVHQRNAMLPIVFVSAFIKYSVEGYRVNALRYLLKNAKDLQKEIEESMDTVLSVYTQRQKKKTFRFRGETVTLLLDQIMYIESKAHQLFFYLCDDTCRCMGKRTLDEMQRELTEDEGRFLRIHKSFLVNMNDISTLKRYQVQLFSGKQLPIPRERYAVVEMQYEEWKNRND</sequence>
<dbReference type="Gene3D" id="3.40.50.2300">
    <property type="match status" value="1"/>
</dbReference>
<dbReference type="SUPFAM" id="SSF52172">
    <property type="entry name" value="CheY-like"/>
    <property type="match status" value="1"/>
</dbReference>
<feature type="domain" description="HTH LytTR-type" evidence="4">
    <location>
        <begin position="139"/>
        <end position="235"/>
    </location>
</feature>
<feature type="domain" description="Response regulatory" evidence="3">
    <location>
        <begin position="1"/>
        <end position="115"/>
    </location>
</feature>
<dbReference type="SMART" id="SM00850">
    <property type="entry name" value="LytTR"/>
    <property type="match status" value="1"/>
</dbReference>